<evidence type="ECO:0000313" key="9">
    <source>
        <dbReference type="EMBL" id="RGI67956.1"/>
    </source>
</evidence>
<evidence type="ECO:0000313" key="10">
    <source>
        <dbReference type="EMBL" id="RGU27068.1"/>
    </source>
</evidence>
<accession>A0A0M6WK68</accession>
<reference evidence="13 21" key="4">
    <citation type="submission" date="2019-08" db="EMBL/GenBank/DDBJ databases">
        <authorList>
            <person name="Duncan S."/>
            <person name="Walker A."/>
        </authorList>
    </citation>
    <scope>NUCLEOTIDE SEQUENCE [LARGE SCALE GENOMIC DNA]</scope>
    <source>
        <strain evidence="13 21">T3WBe13</strain>
    </source>
</reference>
<feature type="domain" description="HTH gntR-type" evidence="4">
    <location>
        <begin position="6"/>
        <end position="73"/>
    </location>
</feature>
<reference evidence="17 18" key="3">
    <citation type="submission" date="2018-08" db="EMBL/GenBank/DDBJ databases">
        <title>A genome reference for cultivated species of the human gut microbiota.</title>
        <authorList>
            <person name="Zou Y."/>
            <person name="Xue W."/>
            <person name="Luo G."/>
        </authorList>
    </citation>
    <scope>NUCLEOTIDE SEQUENCE [LARGE SCALE GENOMIC DNA]</scope>
    <source>
        <strain evidence="10 19">AF17-27</strain>
        <strain evidence="12 18">AM26-2LB</strain>
        <strain evidence="11 20">AM30-13AC</strain>
        <strain evidence="9 17">TM10-3</strain>
    </source>
</reference>
<dbReference type="EMBL" id="CYXM01000003">
    <property type="protein sequence ID" value="CUM84879.1"/>
    <property type="molecule type" value="Genomic_DNA"/>
</dbReference>
<dbReference type="InterPro" id="IPR011711">
    <property type="entry name" value="GntR_C"/>
</dbReference>
<reference evidence="14" key="2">
    <citation type="submission" date="2015-05" db="EMBL/GenBank/DDBJ databases">
        <authorList>
            <consortium name="Pathogen Informatics"/>
        </authorList>
    </citation>
    <scope>NUCLEOTIDE SEQUENCE [LARGE SCALE GENOMIC DNA]</scope>
    <source>
        <strain evidence="7 15">2789STDY5834884</strain>
        <strain evidence="6 16">2789STDY5834968</strain>
        <strain evidence="14">T1-815</strain>
    </source>
</reference>
<dbReference type="PROSITE" id="PS50949">
    <property type="entry name" value="HTH_GNTR"/>
    <property type="match status" value="1"/>
</dbReference>
<dbReference type="Proteomes" id="UP000283765">
    <property type="component" value="Unassembled WGS sequence"/>
</dbReference>
<evidence type="ECO:0000313" key="21">
    <source>
        <dbReference type="Proteomes" id="UP000324327"/>
    </source>
</evidence>
<dbReference type="InterPro" id="IPR036388">
    <property type="entry name" value="WH-like_DNA-bd_sf"/>
</dbReference>
<evidence type="ECO:0000313" key="15">
    <source>
        <dbReference type="Proteomes" id="UP000095602"/>
    </source>
</evidence>
<dbReference type="EMBL" id="CVRQ01000018">
    <property type="protein sequence ID" value="CRL37354.1"/>
    <property type="molecule type" value="Genomic_DNA"/>
</dbReference>
<evidence type="ECO:0000313" key="16">
    <source>
        <dbReference type="Proteomes" id="UP000095673"/>
    </source>
</evidence>
<dbReference type="PANTHER" id="PTHR43537">
    <property type="entry name" value="TRANSCRIPTIONAL REGULATOR, GNTR FAMILY"/>
    <property type="match status" value="1"/>
</dbReference>
<evidence type="ECO:0000313" key="7">
    <source>
        <dbReference type="EMBL" id="CUO88854.1"/>
    </source>
</evidence>
<keyword evidence="1" id="KW-0805">Transcription regulation</keyword>
<organism evidence="5 14">
    <name type="scientific">Agathobacter rectalis</name>
    <dbReference type="NCBI Taxonomy" id="39491"/>
    <lineage>
        <taxon>Bacteria</taxon>
        <taxon>Bacillati</taxon>
        <taxon>Bacillota</taxon>
        <taxon>Clostridia</taxon>
        <taxon>Lachnospirales</taxon>
        <taxon>Lachnospiraceae</taxon>
        <taxon>Agathobacter</taxon>
    </lineage>
</organism>
<dbReference type="EMBL" id="VSTF01000001">
    <property type="protein sequence ID" value="TYL61752.1"/>
    <property type="molecule type" value="Genomic_DNA"/>
</dbReference>
<dbReference type="EMBL" id="QSOB01000010">
    <property type="protein sequence ID" value="RGI67956.1"/>
    <property type="molecule type" value="Genomic_DNA"/>
</dbReference>
<dbReference type="SMART" id="SM00895">
    <property type="entry name" value="FCD"/>
    <property type="match status" value="1"/>
</dbReference>
<dbReference type="Proteomes" id="UP000324327">
    <property type="component" value="Unassembled WGS sequence"/>
</dbReference>
<evidence type="ECO:0000313" key="5">
    <source>
        <dbReference type="EMBL" id="CRL37354.1"/>
    </source>
</evidence>
<dbReference type="PRINTS" id="PR00035">
    <property type="entry name" value="HTHGNTR"/>
</dbReference>
<evidence type="ECO:0000259" key="4">
    <source>
        <dbReference type="PROSITE" id="PS50949"/>
    </source>
</evidence>
<dbReference type="Proteomes" id="UP000095673">
    <property type="component" value="Unassembled WGS sequence"/>
</dbReference>
<dbReference type="PANTHER" id="PTHR43537:SF24">
    <property type="entry name" value="GLUCONATE OPERON TRANSCRIPTIONAL REPRESSOR"/>
    <property type="match status" value="1"/>
</dbReference>
<reference evidence="13 21" key="5">
    <citation type="submission" date="2019-09" db="EMBL/GenBank/DDBJ databases">
        <title>Strain-level analysis of Eubacterium rectale using genomes from metagenomes.</title>
        <authorList>
            <person name="Karcher N."/>
            <person name="Segata N."/>
        </authorList>
    </citation>
    <scope>NUCLEOTIDE SEQUENCE [LARGE SCALE GENOMIC DNA]</scope>
    <source>
        <strain evidence="13 21">T3WBe13</strain>
    </source>
</reference>
<evidence type="ECO:0000313" key="14">
    <source>
        <dbReference type="Proteomes" id="UP000049472"/>
    </source>
</evidence>
<evidence type="ECO:0000313" key="8">
    <source>
        <dbReference type="EMBL" id="MCB6959659.1"/>
    </source>
</evidence>
<name>A0A0M6WK68_9FIRM</name>
<dbReference type="Pfam" id="PF00392">
    <property type="entry name" value="GntR"/>
    <property type="match status" value="1"/>
</dbReference>
<dbReference type="OrthoDB" id="9781630at2"/>
<evidence type="ECO:0000313" key="19">
    <source>
        <dbReference type="Proteomes" id="UP000283765"/>
    </source>
</evidence>
<dbReference type="InterPro" id="IPR000524">
    <property type="entry name" value="Tscrpt_reg_HTH_GntR"/>
</dbReference>
<reference evidence="5" key="1">
    <citation type="submission" date="2015-05" db="EMBL/GenBank/DDBJ databases">
        <authorList>
            <person name="Wang D.B."/>
            <person name="Wang M."/>
        </authorList>
    </citation>
    <scope>NUCLEOTIDE SEQUENCE [LARGE SCALE GENOMIC DNA]</scope>
    <source>
        <strain evidence="5">T1-815</strain>
    </source>
</reference>
<dbReference type="EMBL" id="QSKY01000001">
    <property type="protein sequence ID" value="RHF08567.1"/>
    <property type="molecule type" value="Genomic_DNA"/>
</dbReference>
<dbReference type="InterPro" id="IPR036390">
    <property type="entry name" value="WH_DNA-bd_sf"/>
</dbReference>
<dbReference type="RefSeq" id="WP_015516573.1">
    <property type="nucleotide sequence ID" value="NZ_CP100127.1"/>
</dbReference>
<evidence type="ECO:0000313" key="12">
    <source>
        <dbReference type="EMBL" id="RHF08567.1"/>
    </source>
</evidence>
<dbReference type="GO" id="GO:0003700">
    <property type="term" value="F:DNA-binding transcription factor activity"/>
    <property type="evidence" value="ECO:0007669"/>
    <property type="project" value="InterPro"/>
</dbReference>
<dbReference type="InterPro" id="IPR008920">
    <property type="entry name" value="TF_FadR/GntR_C"/>
</dbReference>
<dbReference type="Proteomes" id="UP000283501">
    <property type="component" value="Unassembled WGS sequence"/>
</dbReference>
<evidence type="ECO:0000313" key="11">
    <source>
        <dbReference type="EMBL" id="RHD94652.1"/>
    </source>
</evidence>
<proteinExistence type="predicted"/>
<dbReference type="AlphaFoldDB" id="A0A0M6WK68"/>
<dbReference type="CDD" id="cd07377">
    <property type="entry name" value="WHTH_GntR"/>
    <property type="match status" value="1"/>
</dbReference>
<evidence type="ECO:0000313" key="6">
    <source>
        <dbReference type="EMBL" id="CUM84879.1"/>
    </source>
</evidence>
<reference evidence="8" key="6">
    <citation type="submission" date="2021-10" db="EMBL/GenBank/DDBJ databases">
        <title>Collection of gut derived symbiotic bacterial strains cultured from healthy donors.</title>
        <authorList>
            <person name="Lin H."/>
            <person name="Littmann E."/>
            <person name="Kohout C."/>
            <person name="Pamer E.G."/>
        </authorList>
    </citation>
    <scope>NUCLEOTIDE SEQUENCE</scope>
    <source>
        <strain evidence="8">DFI.7.28A</strain>
    </source>
</reference>
<dbReference type="Proteomes" id="UP000049472">
    <property type="component" value="Unassembled WGS sequence"/>
</dbReference>
<sequence>MSHDNYSLSARVYNHIRDGILAGTFAKGDELKEKNIGDELGVSRTPVREALRQLELEGLVSIIPNKGAFVEGVSTDDIRDIYEIRALLEGLCARWAATRISDELMAAMEENIYLTEFHEKKGNAKKLLELDNRFHELLYEAGGSKELMRVLKDYHEYVGRVRKVTLGETKRAKNSTHEHKQICEAIKNHDALLAEKCAREHINNSKENMEHLGWENLIK</sequence>
<dbReference type="Gene3D" id="1.20.120.530">
    <property type="entry name" value="GntR ligand-binding domain-like"/>
    <property type="match status" value="1"/>
</dbReference>
<dbReference type="Proteomes" id="UP000095602">
    <property type="component" value="Unassembled WGS sequence"/>
</dbReference>
<evidence type="ECO:0000313" key="18">
    <source>
        <dbReference type="Proteomes" id="UP000283501"/>
    </source>
</evidence>
<evidence type="ECO:0000313" key="13">
    <source>
        <dbReference type="EMBL" id="TYL61752.1"/>
    </source>
</evidence>
<gene>
    <name evidence="7" type="primary">ydfH_1</name>
    <name evidence="6" type="synonym">ydfH_2</name>
    <name evidence="12" type="ORF">DW703_01170</name>
    <name evidence="11" type="ORF">DW775_07790</name>
    <name evidence="10" type="ORF">DWW89_04305</name>
    <name evidence="9" type="ORF">DXD95_08355</name>
    <name evidence="7" type="ORF">ERS852497_01158</name>
    <name evidence="6" type="ORF">ERS852580_00820</name>
    <name evidence="13" type="ORF">FYL31_01630</name>
    <name evidence="8" type="ORF">LIZ82_01930</name>
    <name evidence="5" type="ORF">T1815_15731</name>
</gene>
<dbReference type="Pfam" id="PF07729">
    <property type="entry name" value="FCD"/>
    <property type="match status" value="1"/>
</dbReference>
<evidence type="ECO:0000256" key="1">
    <source>
        <dbReference type="ARBA" id="ARBA00023015"/>
    </source>
</evidence>
<dbReference type="Proteomes" id="UP000284835">
    <property type="component" value="Unassembled WGS sequence"/>
</dbReference>
<keyword evidence="2" id="KW-0238">DNA-binding</keyword>
<dbReference type="GO" id="GO:0003677">
    <property type="term" value="F:DNA binding"/>
    <property type="evidence" value="ECO:0007669"/>
    <property type="project" value="UniProtKB-KW"/>
</dbReference>
<dbReference type="SMART" id="SM00345">
    <property type="entry name" value="HTH_GNTR"/>
    <property type="match status" value="1"/>
</dbReference>
<dbReference type="Gene3D" id="1.10.10.10">
    <property type="entry name" value="Winged helix-like DNA-binding domain superfamily/Winged helix DNA-binding domain"/>
    <property type="match status" value="1"/>
</dbReference>
<dbReference type="SUPFAM" id="SSF48008">
    <property type="entry name" value="GntR ligand-binding domain-like"/>
    <property type="match status" value="1"/>
</dbReference>
<dbReference type="SUPFAM" id="SSF46785">
    <property type="entry name" value="Winged helix' DNA-binding domain"/>
    <property type="match status" value="1"/>
</dbReference>
<protein>
    <submittedName>
        <fullName evidence="5">GntR family transcriptional regulator</fullName>
    </submittedName>
    <submittedName>
        <fullName evidence="6">Uncharacterized HTH-type transcriptional regulator ydfH</fullName>
    </submittedName>
</protein>
<dbReference type="Proteomes" id="UP000260642">
    <property type="component" value="Unassembled WGS sequence"/>
</dbReference>
<dbReference type="EMBL" id="QRXR01000005">
    <property type="protein sequence ID" value="RGU27068.1"/>
    <property type="molecule type" value="Genomic_DNA"/>
</dbReference>
<dbReference type="EMBL" id="JAJCJQ010000001">
    <property type="protein sequence ID" value="MCB6959659.1"/>
    <property type="molecule type" value="Genomic_DNA"/>
</dbReference>
<keyword evidence="3" id="KW-0804">Transcription</keyword>
<dbReference type="Proteomes" id="UP001197741">
    <property type="component" value="Unassembled WGS sequence"/>
</dbReference>
<evidence type="ECO:0000256" key="3">
    <source>
        <dbReference type="ARBA" id="ARBA00023163"/>
    </source>
</evidence>
<evidence type="ECO:0000256" key="2">
    <source>
        <dbReference type="ARBA" id="ARBA00023125"/>
    </source>
</evidence>
<evidence type="ECO:0000313" key="17">
    <source>
        <dbReference type="Proteomes" id="UP000260642"/>
    </source>
</evidence>
<evidence type="ECO:0000313" key="20">
    <source>
        <dbReference type="Proteomes" id="UP000284835"/>
    </source>
</evidence>
<dbReference type="EMBL" id="QSJS01000008">
    <property type="protein sequence ID" value="RHD94652.1"/>
    <property type="molecule type" value="Genomic_DNA"/>
</dbReference>
<keyword evidence="14" id="KW-1185">Reference proteome</keyword>
<dbReference type="EMBL" id="CZAJ01000008">
    <property type="protein sequence ID" value="CUO88854.1"/>
    <property type="molecule type" value="Genomic_DNA"/>
</dbReference>